<evidence type="ECO:0000313" key="2">
    <source>
        <dbReference type="EMBL" id="KJL30185.1"/>
    </source>
</evidence>
<organism evidence="2 3">
    <name type="scientific">Microbacterium oxydans</name>
    <dbReference type="NCBI Taxonomy" id="82380"/>
    <lineage>
        <taxon>Bacteria</taxon>
        <taxon>Bacillati</taxon>
        <taxon>Actinomycetota</taxon>
        <taxon>Actinomycetes</taxon>
        <taxon>Micrococcales</taxon>
        <taxon>Microbacteriaceae</taxon>
        <taxon>Microbacterium</taxon>
    </lineage>
</organism>
<feature type="domain" description="DUF559" evidence="1">
    <location>
        <begin position="213"/>
        <end position="283"/>
    </location>
</feature>
<reference evidence="2 3" key="1">
    <citation type="submission" date="2015-02" db="EMBL/GenBank/DDBJ databases">
        <title>Draft genome sequences of ten Microbacterium spp. with emphasis on heavy metal contaminated environments.</title>
        <authorList>
            <person name="Corretto E."/>
        </authorList>
    </citation>
    <scope>NUCLEOTIDE SEQUENCE [LARGE SCALE GENOMIC DNA]</scope>
    <source>
        <strain evidence="2 3">BEL4b</strain>
    </source>
</reference>
<accession>A0A0F0LD55</accession>
<dbReference type="Gene3D" id="3.40.960.10">
    <property type="entry name" value="VSR Endonuclease"/>
    <property type="match status" value="1"/>
</dbReference>
<evidence type="ECO:0000313" key="3">
    <source>
        <dbReference type="Proteomes" id="UP000033640"/>
    </source>
</evidence>
<evidence type="ECO:0000259" key="1">
    <source>
        <dbReference type="Pfam" id="PF04480"/>
    </source>
</evidence>
<gene>
    <name evidence="2" type="ORF">RS83_00935</name>
</gene>
<sequence length="291" mass="31780">MPECGCRAGAEPLHDRWMDAVRALSRRQGVARVAALHRDGVTEHGLRVAIGSGRVLVVRRGWVALPGSDPALVAAARGGVILSCITLAARRGLWVLDSSETHVAAPAKSGHAQIQRGVIHWSRPIFPRDPDAREDSLENALVLVARCQPYESARATWESALRKRLIDPGMLARAPLPPAARQLLADARPFADSGTETIFHTRLNWLNVPITPQVWILGHRVDFLLGERLVVQIDGGHHVGAQRTSDIAHDALLTLHGYHVIRIGYDQLINQWPGVQRAILAAIGQRLHLAG</sequence>
<dbReference type="InterPro" id="IPR007569">
    <property type="entry name" value="DUF559"/>
</dbReference>
<dbReference type="PATRIC" id="fig|82380.11.peg.966"/>
<dbReference type="AlphaFoldDB" id="A0A0F0LD55"/>
<comment type="caution">
    <text evidence="2">The sequence shown here is derived from an EMBL/GenBank/DDBJ whole genome shotgun (WGS) entry which is preliminary data.</text>
</comment>
<dbReference type="Proteomes" id="UP000033640">
    <property type="component" value="Unassembled WGS sequence"/>
</dbReference>
<name>A0A0F0LD55_9MICO</name>
<dbReference type="EMBL" id="JYIW01000020">
    <property type="protein sequence ID" value="KJL30185.1"/>
    <property type="molecule type" value="Genomic_DNA"/>
</dbReference>
<protein>
    <recommendedName>
        <fullName evidence="1">DUF559 domain-containing protein</fullName>
    </recommendedName>
</protein>
<dbReference type="Pfam" id="PF04480">
    <property type="entry name" value="DUF559"/>
    <property type="match status" value="1"/>
</dbReference>
<proteinExistence type="predicted"/>